<keyword evidence="4 7" id="KW-0472">Membrane</keyword>
<evidence type="ECO:0000256" key="6">
    <source>
        <dbReference type="SAM" id="MobiDB-lite"/>
    </source>
</evidence>
<evidence type="ECO:0000256" key="7">
    <source>
        <dbReference type="SAM" id="Phobius"/>
    </source>
</evidence>
<dbReference type="KEGG" id="dzi:111314401"/>
<feature type="region of interest" description="Disordered" evidence="6">
    <location>
        <begin position="152"/>
        <end position="171"/>
    </location>
</feature>
<evidence type="ECO:0000256" key="2">
    <source>
        <dbReference type="ARBA" id="ARBA00022692"/>
    </source>
</evidence>
<gene>
    <name evidence="10" type="primary">LOC111314401</name>
</gene>
<keyword evidence="5" id="KW-0175">Coiled coil</keyword>
<evidence type="ECO:0000313" key="9">
    <source>
        <dbReference type="Proteomes" id="UP000515121"/>
    </source>
</evidence>
<protein>
    <submittedName>
        <fullName evidence="10">Uncharacterized protein LOC111314401 isoform X1</fullName>
    </submittedName>
</protein>
<reference evidence="10" key="1">
    <citation type="submission" date="2025-08" db="UniProtKB">
        <authorList>
            <consortium name="RefSeq"/>
        </authorList>
    </citation>
    <scope>IDENTIFICATION</scope>
    <source>
        <tissue evidence="10">Fruit stalk</tissue>
    </source>
</reference>
<feature type="domain" description="GTD-binding" evidence="8">
    <location>
        <begin position="269"/>
        <end position="367"/>
    </location>
</feature>
<organism evidence="9 10">
    <name type="scientific">Durio zibethinus</name>
    <name type="common">Durian</name>
    <dbReference type="NCBI Taxonomy" id="66656"/>
    <lineage>
        <taxon>Eukaryota</taxon>
        <taxon>Viridiplantae</taxon>
        <taxon>Streptophyta</taxon>
        <taxon>Embryophyta</taxon>
        <taxon>Tracheophyta</taxon>
        <taxon>Spermatophyta</taxon>
        <taxon>Magnoliopsida</taxon>
        <taxon>eudicotyledons</taxon>
        <taxon>Gunneridae</taxon>
        <taxon>Pentapetalae</taxon>
        <taxon>rosids</taxon>
        <taxon>malvids</taxon>
        <taxon>Malvales</taxon>
        <taxon>Malvaceae</taxon>
        <taxon>Helicteroideae</taxon>
        <taxon>Durio</taxon>
    </lineage>
</organism>
<dbReference type="GO" id="GO:0016020">
    <property type="term" value="C:membrane"/>
    <property type="evidence" value="ECO:0007669"/>
    <property type="project" value="UniProtKB-SubCell"/>
</dbReference>
<dbReference type="OrthoDB" id="1933744at2759"/>
<dbReference type="PANTHER" id="PTHR31422">
    <property type="entry name" value="BNAANNG28530D PROTEIN"/>
    <property type="match status" value="1"/>
</dbReference>
<feature type="region of interest" description="Disordered" evidence="6">
    <location>
        <begin position="617"/>
        <end position="648"/>
    </location>
</feature>
<comment type="subcellular location">
    <subcellularLocation>
        <location evidence="1">Membrane</location>
    </subcellularLocation>
</comment>
<feature type="coiled-coil region" evidence="5">
    <location>
        <begin position="551"/>
        <end position="585"/>
    </location>
</feature>
<evidence type="ECO:0000256" key="1">
    <source>
        <dbReference type="ARBA" id="ARBA00004370"/>
    </source>
</evidence>
<evidence type="ECO:0000313" key="10">
    <source>
        <dbReference type="RefSeq" id="XP_022771465.1"/>
    </source>
</evidence>
<feature type="region of interest" description="Disordered" evidence="6">
    <location>
        <begin position="197"/>
        <end position="225"/>
    </location>
</feature>
<dbReference type="Pfam" id="PF04576">
    <property type="entry name" value="Zein-binding"/>
    <property type="match status" value="1"/>
</dbReference>
<feature type="transmembrane region" description="Helical" evidence="7">
    <location>
        <begin position="6"/>
        <end position="28"/>
    </location>
</feature>
<dbReference type="InterPro" id="IPR007656">
    <property type="entry name" value="GTD-bd"/>
</dbReference>
<accession>A0A6P6B347</accession>
<evidence type="ECO:0000256" key="3">
    <source>
        <dbReference type="ARBA" id="ARBA00022989"/>
    </source>
</evidence>
<evidence type="ECO:0000256" key="4">
    <source>
        <dbReference type="ARBA" id="ARBA00023136"/>
    </source>
</evidence>
<dbReference type="RefSeq" id="XP_022771465.1">
    <property type="nucleotide sequence ID" value="XM_022915730.1"/>
</dbReference>
<dbReference type="GO" id="GO:0080115">
    <property type="term" value="F:myosin XI tail binding"/>
    <property type="evidence" value="ECO:0007669"/>
    <property type="project" value="UniProtKB-ARBA"/>
</dbReference>
<evidence type="ECO:0000256" key="5">
    <source>
        <dbReference type="SAM" id="Coils"/>
    </source>
</evidence>
<keyword evidence="9" id="KW-1185">Reference proteome</keyword>
<dbReference type="AlphaFoldDB" id="A0A6P6B347"/>
<evidence type="ECO:0000259" key="8">
    <source>
        <dbReference type="PROSITE" id="PS51775"/>
    </source>
</evidence>
<name>A0A6P6B347_DURZI</name>
<keyword evidence="2 7" id="KW-0812">Transmembrane</keyword>
<dbReference type="PROSITE" id="PS51775">
    <property type="entry name" value="GTD_BINDING"/>
    <property type="match status" value="1"/>
</dbReference>
<sequence length="648" mass="72916">MVSRTIPTWTLVGLIGAFLDLALACFLLCGSTLGFFAWKFYHILGLYLPCPCSGFFGYQNSYLCWHELLIHWPIRKIYSVRKLALKRFPFNLVWFNDQQWNSNATSITGGKFGNEVIGLQGEACPSSPSGLRLQTMVDKESGYDAKGKKIINQKQKSGVRRRRKATSGYGKSSPVLLSGNFPSAAADFSCSSYINGGERRSQSSENLGPVSEIEDSFPDDKNTQTGTDMGEATWHGFELSNGEEKGSAFIKKVTCNTRENLGITGDEANRIRMLEQALEEEKATHAALYLELEKERAAAASAADETLTMILRLQEDKALIEMEARQYQRMIEEKIAYDEEEMNILKEILVRREKENHLLEKEVEAYRQMNTLGDERKECDFSYTLCKRGQKPSVSLVLSEDPLLMVKQIENSGSTRKKAVGKGSGWPLKYETPSAGKLSHTPAVNLSGKGEGQDDDAIACLALATKTALNFGDVEKTPLNREDIERNAEFGEPLRSNLHHSKFDMEPAIYDVHVVDDKIDIMKEENGKESKLPTISASDNKTLQYDSWRSYSAVLNERLEIDAEIERLRERLQIVQGEKEKLSFSADTRERLDTHLKLIEDLVSQLREFQQLKEPVRQTSLPPFSSSSKVSSSRRRCRSASDEIDNSS</sequence>
<dbReference type="GeneID" id="111314401"/>
<proteinExistence type="predicted"/>
<feature type="coiled-coil region" evidence="5">
    <location>
        <begin position="271"/>
        <end position="369"/>
    </location>
</feature>
<dbReference type="Proteomes" id="UP000515121">
    <property type="component" value="Unplaced"/>
</dbReference>
<dbReference type="PANTHER" id="PTHR31422:SF44">
    <property type="entry name" value="GTD-BINDING DOMAIN-CONTAINING PROTEIN"/>
    <property type="match status" value="1"/>
</dbReference>
<keyword evidence="3 7" id="KW-1133">Transmembrane helix</keyword>